<keyword evidence="2" id="KW-1185">Reference proteome</keyword>
<protein>
    <recommendedName>
        <fullName evidence="3">Retrotransposon gag domain-containing protein</fullName>
    </recommendedName>
</protein>
<dbReference type="EMBL" id="QJKJ01001387">
    <property type="protein sequence ID" value="RDY07852.1"/>
    <property type="molecule type" value="Genomic_DNA"/>
</dbReference>
<evidence type="ECO:0000313" key="2">
    <source>
        <dbReference type="Proteomes" id="UP000257109"/>
    </source>
</evidence>
<gene>
    <name evidence="1" type="ORF">CR513_07992</name>
</gene>
<comment type="caution">
    <text evidence="1">The sequence shown here is derived from an EMBL/GenBank/DDBJ whole genome shotgun (WGS) entry which is preliminary data.</text>
</comment>
<feature type="non-terminal residue" evidence="1">
    <location>
        <position position="1"/>
    </location>
</feature>
<sequence length="102" mass="12616">MNIPTTPSRSMGIRSSYFMKVQHQQWEEEEEYLDGRYNENERRIRGEPRRDNYFVEHVFDCHNYLEEKKVKLAVVEFTDYASIWWDQFVINRRRNGERLIHT</sequence>
<evidence type="ECO:0000313" key="1">
    <source>
        <dbReference type="EMBL" id="RDY07852.1"/>
    </source>
</evidence>
<reference evidence="1" key="1">
    <citation type="submission" date="2018-05" db="EMBL/GenBank/DDBJ databases">
        <title>Draft genome of Mucuna pruriens seed.</title>
        <authorList>
            <person name="Nnadi N.E."/>
            <person name="Vos R."/>
            <person name="Hasami M.H."/>
            <person name="Devisetty U.K."/>
            <person name="Aguiy J.C."/>
        </authorList>
    </citation>
    <scope>NUCLEOTIDE SEQUENCE [LARGE SCALE GENOMIC DNA]</scope>
    <source>
        <strain evidence="1">JCA_2017</strain>
    </source>
</reference>
<dbReference type="OrthoDB" id="1731207at2759"/>
<name>A0A371HYI5_MUCPR</name>
<proteinExistence type="predicted"/>
<evidence type="ECO:0008006" key="3">
    <source>
        <dbReference type="Google" id="ProtNLM"/>
    </source>
</evidence>
<organism evidence="1 2">
    <name type="scientific">Mucuna pruriens</name>
    <name type="common">Velvet bean</name>
    <name type="synonym">Dolichos pruriens</name>
    <dbReference type="NCBI Taxonomy" id="157652"/>
    <lineage>
        <taxon>Eukaryota</taxon>
        <taxon>Viridiplantae</taxon>
        <taxon>Streptophyta</taxon>
        <taxon>Embryophyta</taxon>
        <taxon>Tracheophyta</taxon>
        <taxon>Spermatophyta</taxon>
        <taxon>Magnoliopsida</taxon>
        <taxon>eudicotyledons</taxon>
        <taxon>Gunneridae</taxon>
        <taxon>Pentapetalae</taxon>
        <taxon>rosids</taxon>
        <taxon>fabids</taxon>
        <taxon>Fabales</taxon>
        <taxon>Fabaceae</taxon>
        <taxon>Papilionoideae</taxon>
        <taxon>50 kb inversion clade</taxon>
        <taxon>NPAAA clade</taxon>
        <taxon>indigoferoid/millettioid clade</taxon>
        <taxon>Phaseoleae</taxon>
        <taxon>Mucuna</taxon>
    </lineage>
</organism>
<dbReference type="Proteomes" id="UP000257109">
    <property type="component" value="Unassembled WGS sequence"/>
</dbReference>
<accession>A0A371HYI5</accession>
<dbReference type="AlphaFoldDB" id="A0A371HYI5"/>